<name>A0A482T246_9EURY</name>
<evidence type="ECO:0000259" key="3">
    <source>
        <dbReference type="PROSITE" id="PS50110"/>
    </source>
</evidence>
<protein>
    <submittedName>
        <fullName evidence="4">Response regulator</fullName>
    </submittedName>
</protein>
<feature type="modified residue" description="4-aspartylphosphate" evidence="2">
    <location>
        <position position="47"/>
    </location>
</feature>
<dbReference type="Proteomes" id="UP000294028">
    <property type="component" value="Unassembled WGS sequence"/>
</dbReference>
<organism evidence="4 5">
    <name type="scientific">Halogeometricum borinquense</name>
    <dbReference type="NCBI Taxonomy" id="60847"/>
    <lineage>
        <taxon>Archaea</taxon>
        <taxon>Methanobacteriati</taxon>
        <taxon>Methanobacteriota</taxon>
        <taxon>Stenosarchaea group</taxon>
        <taxon>Halobacteria</taxon>
        <taxon>Halobacteriales</taxon>
        <taxon>Haloferacaceae</taxon>
        <taxon>Halogeometricum</taxon>
    </lineage>
</organism>
<reference evidence="4 5" key="1">
    <citation type="submission" date="2018-12" db="EMBL/GenBank/DDBJ databases">
        <title>Genome analysis provides insights into bioremediation potentialities of Halogeometricum borinquense strain N11.</title>
        <authorList>
            <person name="Najjari A."/>
            <person name="Youssef N."/>
            <person name="Fhoula I."/>
            <person name="Ben Dhia O."/>
            <person name="Mahjoubi M."/>
            <person name="Ouzari H.I."/>
            <person name="Cherif A."/>
        </authorList>
    </citation>
    <scope>NUCLEOTIDE SEQUENCE [LARGE SCALE GENOMIC DNA]</scope>
    <source>
        <strain evidence="4 5">N11</strain>
    </source>
</reference>
<feature type="domain" description="Response regulatory" evidence="3">
    <location>
        <begin position="1"/>
        <end position="109"/>
    </location>
</feature>
<dbReference type="Pfam" id="PF00072">
    <property type="entry name" value="Response_reg"/>
    <property type="match status" value="1"/>
</dbReference>
<comment type="caution">
    <text evidence="4">The sequence shown here is derived from an EMBL/GenBank/DDBJ whole genome shotgun (WGS) entry which is preliminary data.</text>
</comment>
<dbReference type="AlphaFoldDB" id="A0A482T246"/>
<keyword evidence="1 2" id="KW-0597">Phosphoprotein</keyword>
<dbReference type="EMBL" id="RZHH01000003">
    <property type="protein sequence ID" value="RYJ08770.1"/>
    <property type="molecule type" value="Genomic_DNA"/>
</dbReference>
<evidence type="ECO:0000313" key="4">
    <source>
        <dbReference type="EMBL" id="RYJ08770.1"/>
    </source>
</evidence>
<dbReference type="InterPro" id="IPR001789">
    <property type="entry name" value="Sig_transdc_resp-reg_receiver"/>
</dbReference>
<dbReference type="Pfam" id="PF08663">
    <property type="entry name" value="HalX"/>
    <property type="match status" value="1"/>
</dbReference>
<dbReference type="SMART" id="SM00448">
    <property type="entry name" value="REC"/>
    <property type="match status" value="1"/>
</dbReference>
<dbReference type="PROSITE" id="PS50110">
    <property type="entry name" value="RESPONSE_REGULATORY"/>
    <property type="match status" value="1"/>
</dbReference>
<dbReference type="InterPro" id="IPR050595">
    <property type="entry name" value="Bact_response_regulator"/>
</dbReference>
<dbReference type="Gene3D" id="3.40.50.2300">
    <property type="match status" value="1"/>
</dbReference>
<evidence type="ECO:0000256" key="1">
    <source>
        <dbReference type="ARBA" id="ARBA00022553"/>
    </source>
</evidence>
<dbReference type="GO" id="GO:0000160">
    <property type="term" value="P:phosphorelay signal transduction system"/>
    <property type="evidence" value="ECO:0007669"/>
    <property type="project" value="InterPro"/>
</dbReference>
<dbReference type="PANTHER" id="PTHR44591:SF3">
    <property type="entry name" value="RESPONSE REGULATORY DOMAIN-CONTAINING PROTEIN"/>
    <property type="match status" value="1"/>
</dbReference>
<dbReference type="OMA" id="IIEMRVD"/>
<dbReference type="SUPFAM" id="SSF52172">
    <property type="entry name" value="CheY-like"/>
    <property type="match status" value="1"/>
</dbReference>
<accession>A0A482T246</accession>
<evidence type="ECO:0000313" key="5">
    <source>
        <dbReference type="Proteomes" id="UP000294028"/>
    </source>
</evidence>
<evidence type="ECO:0000256" key="2">
    <source>
        <dbReference type="PROSITE-ProRule" id="PRU00169"/>
    </source>
</evidence>
<gene>
    <name evidence="4" type="ORF">ELS19_19410</name>
</gene>
<dbReference type="InterPro" id="IPR011006">
    <property type="entry name" value="CheY-like_superfamily"/>
</dbReference>
<proteinExistence type="predicted"/>
<sequence length="182" mass="20851">MLVVDDERAIADLYATWLATDYTVEIAYNGSSALEVLDETVSVVILDRRMPNTSGDEVLDEIRARGFDCHVAMITAVDPDYDILEMGFDTYLKKPVKEEDIKAVVENLLRRSRYAESLTALFRKLSKREALKAQKPVAELKRQSQYQQLIDEIAELRAQSDRHLHQLDNEDFEAMFHQLSAV</sequence>
<dbReference type="PANTHER" id="PTHR44591">
    <property type="entry name" value="STRESS RESPONSE REGULATOR PROTEIN 1"/>
    <property type="match status" value="1"/>
</dbReference>
<dbReference type="InterPro" id="IPR013971">
    <property type="entry name" value="HalX_domain"/>
</dbReference>